<feature type="non-terminal residue" evidence="1">
    <location>
        <position position="22"/>
    </location>
</feature>
<organism evidence="1">
    <name type="scientific">marine metagenome</name>
    <dbReference type="NCBI Taxonomy" id="408172"/>
    <lineage>
        <taxon>unclassified sequences</taxon>
        <taxon>metagenomes</taxon>
        <taxon>ecological metagenomes</taxon>
    </lineage>
</organism>
<dbReference type="AlphaFoldDB" id="A0A382PSL0"/>
<accession>A0A382PSL0</accession>
<feature type="non-terminal residue" evidence="1">
    <location>
        <position position="1"/>
    </location>
</feature>
<reference evidence="1" key="1">
    <citation type="submission" date="2018-05" db="EMBL/GenBank/DDBJ databases">
        <authorList>
            <person name="Lanie J.A."/>
            <person name="Ng W.-L."/>
            <person name="Kazmierczak K.M."/>
            <person name="Andrzejewski T.M."/>
            <person name="Davidsen T.M."/>
            <person name="Wayne K.J."/>
            <person name="Tettelin H."/>
            <person name="Glass J.I."/>
            <person name="Rusch D."/>
            <person name="Podicherti R."/>
            <person name="Tsui H.-C.T."/>
            <person name="Winkler M.E."/>
        </authorList>
    </citation>
    <scope>NUCLEOTIDE SEQUENCE</scope>
</reference>
<gene>
    <name evidence="1" type="ORF">METZ01_LOCUS327835</name>
</gene>
<name>A0A382PSL0_9ZZZZ</name>
<evidence type="ECO:0000313" key="1">
    <source>
        <dbReference type="EMBL" id="SVC74981.1"/>
    </source>
</evidence>
<sequence length="22" mass="2563">MIRTDNSFSTFHQIYKGSKNGM</sequence>
<protein>
    <submittedName>
        <fullName evidence="1">Uncharacterized protein</fullName>
    </submittedName>
</protein>
<proteinExistence type="predicted"/>
<dbReference type="EMBL" id="UINC01108692">
    <property type="protein sequence ID" value="SVC74981.1"/>
    <property type="molecule type" value="Genomic_DNA"/>
</dbReference>